<dbReference type="EMBL" id="CP016808">
    <property type="protein sequence ID" value="ANY68556.1"/>
    <property type="molecule type" value="Genomic_DNA"/>
</dbReference>
<keyword evidence="3" id="KW-0328">Glycosyltransferase</keyword>
<keyword evidence="7 9" id="KW-0573">Peptidoglycan synthesis</keyword>
<dbReference type="InterPro" id="IPR005490">
    <property type="entry name" value="LD_TPept_cat_dom"/>
</dbReference>
<reference evidence="12" key="1">
    <citation type="submission" date="2016-08" db="EMBL/GenBank/DDBJ databases">
        <title>Complete Genome Seqeunce of Paenibacillus sp. BIHB 4019 from tea rhizoplane.</title>
        <authorList>
            <person name="Thakur R."/>
            <person name="Swarnkar M.K."/>
            <person name="Gulati A."/>
        </authorList>
    </citation>
    <scope>NUCLEOTIDE SEQUENCE [LARGE SCALE GENOMIC DNA]</scope>
    <source>
        <strain evidence="12">BIHB4019</strain>
    </source>
</reference>
<dbReference type="GO" id="GO:0018104">
    <property type="term" value="P:peptidoglycan-protein cross-linking"/>
    <property type="evidence" value="ECO:0007669"/>
    <property type="project" value="TreeGrafter"/>
</dbReference>
<keyword evidence="4" id="KW-0808">Transferase</keyword>
<keyword evidence="6 9" id="KW-0133">Cell shape</keyword>
<sequence length="470" mass="52976">MEQLEDNLYLKQYVRNHPDNKMAWYLLGKQYLQLDKTAKANYCFIQAGEIYEAFERKPHPLAESPQEMLEEWNRQQRKKRTIRRAIMGAISLVLLLMVMPSNANQLADLAAAEANAIIDVPIDPTFGVVLTDKGERNPIGSAWEELLSWSKRPSEAAVVKLEEQEGWRKWTGNRKLLMSVEQQSDYVPMEVKMLDGGVCSCKPADASTVKTKFMAWSEQQEVRWTLASAIYQYKRMNEKWPEKLDDLIKPYPNNVLAGDASGMKEMFKPLIAAMKTDQSGTKSPAQQQNEDEAERPQTDSSQRQSKYLQSNSDQLAGGVDETWRKPLEIVVDKSTHRLAVVSGDIIVRSFKVGLGGDKTPEGSFYISEKVKNPNGRDNGQFGSRGMTLSSTLYAIHGTDEPDSLGQDESLGCIRMGKQDVEELFDLVPMGTVVKIKNGTLPSEISESKERFKLNPSQDETNPGKVYHWLG</sequence>
<feature type="compositionally biased region" description="Polar residues" evidence="10">
    <location>
        <begin position="298"/>
        <end position="314"/>
    </location>
</feature>
<protein>
    <recommendedName>
        <fullName evidence="11">L,D-TPase catalytic domain-containing protein</fullName>
    </recommendedName>
</protein>
<feature type="domain" description="L,D-TPase catalytic" evidence="11">
    <location>
        <begin position="327"/>
        <end position="436"/>
    </location>
</feature>
<dbReference type="InterPro" id="IPR011990">
    <property type="entry name" value="TPR-like_helical_dom_sf"/>
</dbReference>
<dbReference type="PANTHER" id="PTHR30582">
    <property type="entry name" value="L,D-TRANSPEPTIDASE"/>
    <property type="match status" value="1"/>
</dbReference>
<evidence type="ECO:0000259" key="11">
    <source>
        <dbReference type="PROSITE" id="PS52029"/>
    </source>
</evidence>
<dbReference type="SUPFAM" id="SSF141523">
    <property type="entry name" value="L,D-transpeptidase catalytic domain-like"/>
    <property type="match status" value="1"/>
</dbReference>
<organism evidence="12">
    <name type="scientific">Paenibacillus sp. BIHB 4019</name>
    <dbReference type="NCBI Taxonomy" id="1870819"/>
    <lineage>
        <taxon>Bacteria</taxon>
        <taxon>Bacillati</taxon>
        <taxon>Bacillota</taxon>
        <taxon>Bacilli</taxon>
        <taxon>Bacillales</taxon>
        <taxon>Paenibacillaceae</taxon>
        <taxon>Paenibacillus</taxon>
    </lineage>
</organism>
<proteinExistence type="inferred from homology"/>
<dbReference type="CDD" id="cd16913">
    <property type="entry name" value="YkuD_like"/>
    <property type="match status" value="1"/>
</dbReference>
<dbReference type="AlphaFoldDB" id="A0A1B2DLH3"/>
<feature type="active site" description="Nucleophile" evidence="9">
    <location>
        <position position="412"/>
    </location>
</feature>
<evidence type="ECO:0000256" key="10">
    <source>
        <dbReference type="SAM" id="MobiDB-lite"/>
    </source>
</evidence>
<dbReference type="Pfam" id="PF03734">
    <property type="entry name" value="YkuD"/>
    <property type="match status" value="1"/>
</dbReference>
<dbReference type="Gene3D" id="1.25.40.10">
    <property type="entry name" value="Tetratricopeptide repeat domain"/>
    <property type="match status" value="1"/>
</dbReference>
<evidence type="ECO:0000256" key="6">
    <source>
        <dbReference type="ARBA" id="ARBA00022960"/>
    </source>
</evidence>
<feature type="active site" description="Proton donor/acceptor" evidence="9">
    <location>
        <position position="396"/>
    </location>
</feature>
<keyword evidence="8 9" id="KW-0961">Cell wall biogenesis/degradation</keyword>
<gene>
    <name evidence="12" type="ORF">BBD42_20305</name>
</gene>
<evidence type="ECO:0000256" key="4">
    <source>
        <dbReference type="ARBA" id="ARBA00022679"/>
    </source>
</evidence>
<keyword evidence="5" id="KW-0378">Hydrolase</keyword>
<dbReference type="GO" id="GO:0016757">
    <property type="term" value="F:glycosyltransferase activity"/>
    <property type="evidence" value="ECO:0007669"/>
    <property type="project" value="UniProtKB-KW"/>
</dbReference>
<comment type="pathway">
    <text evidence="1 9">Cell wall biogenesis; peptidoglycan biosynthesis.</text>
</comment>
<dbReference type="GO" id="GO:0071972">
    <property type="term" value="F:peptidoglycan L,D-transpeptidase activity"/>
    <property type="evidence" value="ECO:0007669"/>
    <property type="project" value="TreeGrafter"/>
</dbReference>
<evidence type="ECO:0000256" key="5">
    <source>
        <dbReference type="ARBA" id="ARBA00022801"/>
    </source>
</evidence>
<evidence type="ECO:0000256" key="2">
    <source>
        <dbReference type="ARBA" id="ARBA00005992"/>
    </source>
</evidence>
<dbReference type="GO" id="GO:0071555">
    <property type="term" value="P:cell wall organization"/>
    <property type="evidence" value="ECO:0007669"/>
    <property type="project" value="UniProtKB-UniRule"/>
</dbReference>
<dbReference type="PROSITE" id="PS52029">
    <property type="entry name" value="LD_TPASE"/>
    <property type="match status" value="1"/>
</dbReference>
<accession>A0A1B2DLH3</accession>
<evidence type="ECO:0000256" key="8">
    <source>
        <dbReference type="ARBA" id="ARBA00023316"/>
    </source>
</evidence>
<dbReference type="InterPro" id="IPR050979">
    <property type="entry name" value="LD-transpeptidase"/>
</dbReference>
<feature type="region of interest" description="Disordered" evidence="10">
    <location>
        <begin position="276"/>
        <end position="319"/>
    </location>
</feature>
<evidence type="ECO:0000256" key="9">
    <source>
        <dbReference type="PROSITE-ProRule" id="PRU01373"/>
    </source>
</evidence>
<dbReference type="GO" id="GO:0008360">
    <property type="term" value="P:regulation of cell shape"/>
    <property type="evidence" value="ECO:0007669"/>
    <property type="project" value="UniProtKB-UniRule"/>
</dbReference>
<dbReference type="PANTHER" id="PTHR30582:SF24">
    <property type="entry name" value="L,D-TRANSPEPTIDASE ERFK_SRFK-RELATED"/>
    <property type="match status" value="1"/>
</dbReference>
<evidence type="ECO:0000256" key="1">
    <source>
        <dbReference type="ARBA" id="ARBA00004752"/>
    </source>
</evidence>
<evidence type="ECO:0000256" key="3">
    <source>
        <dbReference type="ARBA" id="ARBA00022676"/>
    </source>
</evidence>
<comment type="similarity">
    <text evidence="2">Belongs to the YkuD family.</text>
</comment>
<evidence type="ECO:0000313" key="12">
    <source>
        <dbReference type="EMBL" id="ANY68556.1"/>
    </source>
</evidence>
<dbReference type="GO" id="GO:0005576">
    <property type="term" value="C:extracellular region"/>
    <property type="evidence" value="ECO:0007669"/>
    <property type="project" value="TreeGrafter"/>
</dbReference>
<evidence type="ECO:0000256" key="7">
    <source>
        <dbReference type="ARBA" id="ARBA00022984"/>
    </source>
</evidence>
<name>A0A1B2DLH3_9BACL</name>
<feature type="compositionally biased region" description="Polar residues" evidence="10">
    <location>
        <begin position="276"/>
        <end position="288"/>
    </location>
</feature>
<dbReference type="UniPathway" id="UPA00219"/>
<dbReference type="Gene3D" id="2.40.440.10">
    <property type="entry name" value="L,D-transpeptidase catalytic domain-like"/>
    <property type="match status" value="1"/>
</dbReference>
<dbReference type="InterPro" id="IPR038063">
    <property type="entry name" value="Transpep_catalytic_dom"/>
</dbReference>